<evidence type="ECO:0000313" key="2">
    <source>
        <dbReference type="EMBL" id="CUX66520.1"/>
    </source>
</evidence>
<evidence type="ECO:0000256" key="1">
    <source>
        <dbReference type="SAM" id="Phobius"/>
    </source>
</evidence>
<reference evidence="2 3" key="1">
    <citation type="submission" date="2016-01" db="EMBL/GenBank/DDBJ databases">
        <authorList>
            <person name="Regsiter A."/>
            <person name="william w."/>
        </authorList>
    </citation>
    <scope>NUCLEOTIDE SEQUENCE [LARGE SCALE GENOMIC DNA]</scope>
    <source>
        <strain evidence="2 3">CFBP 6927</strain>
    </source>
</reference>
<proteinExistence type="predicted"/>
<evidence type="ECO:0008006" key="4">
    <source>
        <dbReference type="Google" id="ProtNLM"/>
    </source>
</evidence>
<dbReference type="EMBL" id="FBWH01000048">
    <property type="protein sequence ID" value="CUX66520.1"/>
    <property type="molecule type" value="Genomic_DNA"/>
</dbReference>
<keyword evidence="3" id="KW-1185">Reference proteome</keyword>
<accession>A0ABP2BSK8</accession>
<feature type="transmembrane region" description="Helical" evidence="1">
    <location>
        <begin position="42"/>
        <end position="59"/>
    </location>
</feature>
<keyword evidence="1" id="KW-1133">Transmembrane helix</keyword>
<protein>
    <recommendedName>
        <fullName evidence="4">Transposase</fullName>
    </recommendedName>
</protein>
<sequence length="89" mass="10224">MNGCADVIAALQLFVIVSKQTGRLPLNLDEKEHDATQPRRSIWPWLLLAVLTLLAIYAYSEVTSMIDDTVRLWNDLVQLFWWIVPDQSP</sequence>
<keyword evidence="1" id="KW-0472">Membrane</keyword>
<dbReference type="Proteomes" id="UP000191812">
    <property type="component" value="Unassembled WGS sequence"/>
</dbReference>
<evidence type="ECO:0000313" key="3">
    <source>
        <dbReference type="Proteomes" id="UP000191812"/>
    </source>
</evidence>
<gene>
    <name evidence="2" type="ORF">AGR13a_Lc90445</name>
</gene>
<organism evidence="2 3">
    <name type="scientific">Agrobacterium genomosp. 13 str. CFBP 6927</name>
    <dbReference type="NCBI Taxonomy" id="1183428"/>
    <lineage>
        <taxon>Bacteria</taxon>
        <taxon>Pseudomonadati</taxon>
        <taxon>Pseudomonadota</taxon>
        <taxon>Alphaproteobacteria</taxon>
        <taxon>Hyphomicrobiales</taxon>
        <taxon>Rhizobiaceae</taxon>
        <taxon>Rhizobium/Agrobacterium group</taxon>
        <taxon>Agrobacterium</taxon>
        <taxon>Agrobacterium tumefaciens complex</taxon>
    </lineage>
</organism>
<comment type="caution">
    <text evidence="2">The sequence shown here is derived from an EMBL/GenBank/DDBJ whole genome shotgun (WGS) entry which is preliminary data.</text>
</comment>
<keyword evidence="1" id="KW-0812">Transmembrane</keyword>
<name>A0ABP2BSK8_9HYPH</name>